<keyword evidence="7" id="KW-0325">Glycoprotein</keyword>
<dbReference type="Proteomes" id="UP001172457">
    <property type="component" value="Chromosome 3"/>
</dbReference>
<dbReference type="Gene3D" id="3.20.20.80">
    <property type="entry name" value="Glycosidases"/>
    <property type="match status" value="1"/>
</dbReference>
<evidence type="ECO:0000256" key="6">
    <source>
        <dbReference type="ARBA" id="ARBA00023136"/>
    </source>
</evidence>
<dbReference type="GO" id="GO:0004566">
    <property type="term" value="F:beta-glucuronidase activity"/>
    <property type="evidence" value="ECO:0007669"/>
    <property type="project" value="TreeGrafter"/>
</dbReference>
<evidence type="ECO:0000256" key="9">
    <source>
        <dbReference type="ARBA" id="ARBA00023765"/>
    </source>
</evidence>
<dbReference type="GO" id="GO:0009505">
    <property type="term" value="C:plant-type cell wall"/>
    <property type="evidence" value="ECO:0007669"/>
    <property type="project" value="TreeGrafter"/>
</dbReference>
<evidence type="ECO:0008006" key="14">
    <source>
        <dbReference type="Google" id="ProtNLM"/>
    </source>
</evidence>
<comment type="subcellular location">
    <subcellularLocation>
        <location evidence="9">Lysosome membrane</location>
        <topology evidence="9">Peripheral membrane protein</topology>
    </subcellularLocation>
    <subcellularLocation>
        <location evidence="1">Secreted</location>
    </subcellularLocation>
</comment>
<reference evidence="12" key="1">
    <citation type="submission" date="2023-03" db="EMBL/GenBank/DDBJ databases">
        <title>Chromosome-scale reference genome and RAD-based genetic map of yellow starthistle (Centaurea solstitialis) reveal putative structural variation and QTLs associated with invader traits.</title>
        <authorList>
            <person name="Reatini B."/>
            <person name="Cang F.A."/>
            <person name="Jiang Q."/>
            <person name="Mckibben M.T.W."/>
            <person name="Barker M.S."/>
            <person name="Rieseberg L.H."/>
            <person name="Dlugosch K.M."/>
        </authorList>
    </citation>
    <scope>NUCLEOTIDE SEQUENCE</scope>
    <source>
        <strain evidence="12">CAN-66</strain>
        <tissue evidence="12">Leaf</tissue>
    </source>
</reference>
<evidence type="ECO:0000313" key="13">
    <source>
        <dbReference type="Proteomes" id="UP001172457"/>
    </source>
</evidence>
<accession>A0AA38WFJ0</accession>
<dbReference type="InterPro" id="IPR017853">
    <property type="entry name" value="GH"/>
</dbReference>
<comment type="similarity">
    <text evidence="2">Belongs to the glycosyl hydrolase 79 family.</text>
</comment>
<dbReference type="PANTHER" id="PTHR14363:SF45">
    <property type="entry name" value="HEPARANASE-LIKE PROTEIN 3 ISOFORM X1"/>
    <property type="match status" value="1"/>
</dbReference>
<evidence type="ECO:0000313" key="12">
    <source>
        <dbReference type="EMBL" id="KAJ9559372.1"/>
    </source>
</evidence>
<keyword evidence="8" id="KW-0458">Lysosome</keyword>
<proteinExistence type="inferred from homology"/>
<dbReference type="Pfam" id="PF03662">
    <property type="entry name" value="Glyco_hydro_79n"/>
    <property type="match status" value="1"/>
</dbReference>
<keyword evidence="5" id="KW-0378">Hydrolase</keyword>
<gene>
    <name evidence="12" type="ORF">OSB04_013986</name>
</gene>
<dbReference type="InterPro" id="IPR005199">
    <property type="entry name" value="Glyco_hydro_79"/>
</dbReference>
<dbReference type="PANTHER" id="PTHR14363">
    <property type="entry name" value="HEPARANASE-RELATED"/>
    <property type="match status" value="1"/>
</dbReference>
<comment type="function">
    <text evidence="10">Endoglycosidase which is a cell surface and extracellular matrix-degrading enzyme. Cleaves heparan sulfate proteoglycans (HSPGs) into heparan sulfate side chains and core proteoglycans.</text>
</comment>
<dbReference type="SUPFAM" id="SSF51445">
    <property type="entry name" value="(Trans)glycosidases"/>
    <property type="match status" value="1"/>
</dbReference>
<evidence type="ECO:0000256" key="8">
    <source>
        <dbReference type="ARBA" id="ARBA00023228"/>
    </source>
</evidence>
<evidence type="ECO:0000256" key="3">
    <source>
        <dbReference type="ARBA" id="ARBA00022525"/>
    </source>
</evidence>
<sequence>MALSFVWLCLLLMAWFSSKTFLSLSIEDFEGIMNVNGTASIGFIDEDFICATLDWWPPEKCDYENCSWDHASLVNLDLNNKILFNAIKAFSPLKLRLGGTLQDKVRYQRIGDQEQCSNFTKNSSVMFGFTNGCLTMSRWDQLNIFFKNSGAKVVFGLNALSGRKINSNGMTSGAWDSNNAESLIRYTVNKGYAVHGWELGNELSGSGIGTSVSAKQYATDTISLQNLVQKIYNGFQEKPMVLGPGGFFDANWFNEYVAEASSSLQAITQHIYNLGPGVDEHLVEKILDPSYLDGGSQPFRDLQNILKKHGTSMVAWVGEAGGAYNSGRNLVTNAFVFGFWYLDQLGMASTYNTKTYCRQTLIGGNYGLLNTTTFVPNPDYYSEASPGLGRSGLAISTPIETNFGPNDGFIHHYLPILRSRILLTRFKPQCASLASANGKTRSINTFYRHRQRITVLLINLDGLKTTNVGLFFENATTTVKSIQQEPKKQTGKTKFTKMLRNPKFAEATRDEYHLTAKNGNLHSQTVLLNGNELFVNSSGIIPLLEPIKRNFSSPITVAPFSIVFVHIPSIQVPACI</sequence>
<keyword evidence="4 11" id="KW-0732">Signal</keyword>
<dbReference type="GO" id="GO:0005765">
    <property type="term" value="C:lysosomal membrane"/>
    <property type="evidence" value="ECO:0007669"/>
    <property type="project" value="UniProtKB-SubCell"/>
</dbReference>
<protein>
    <recommendedName>
        <fullName evidence="14">Heparanase-like protein 3</fullName>
    </recommendedName>
</protein>
<keyword evidence="6" id="KW-0472">Membrane</keyword>
<evidence type="ECO:0000256" key="10">
    <source>
        <dbReference type="ARBA" id="ARBA00055929"/>
    </source>
</evidence>
<comment type="caution">
    <text evidence="12">The sequence shown here is derived from an EMBL/GenBank/DDBJ whole genome shotgun (WGS) entry which is preliminary data.</text>
</comment>
<keyword evidence="13" id="KW-1185">Reference proteome</keyword>
<dbReference type="GO" id="GO:0005576">
    <property type="term" value="C:extracellular region"/>
    <property type="evidence" value="ECO:0007669"/>
    <property type="project" value="UniProtKB-SubCell"/>
</dbReference>
<dbReference type="AlphaFoldDB" id="A0AA38WFJ0"/>
<name>A0AA38WFJ0_9ASTR</name>
<evidence type="ECO:0000256" key="5">
    <source>
        <dbReference type="ARBA" id="ARBA00022801"/>
    </source>
</evidence>
<evidence type="ECO:0000256" key="7">
    <source>
        <dbReference type="ARBA" id="ARBA00023180"/>
    </source>
</evidence>
<evidence type="ECO:0000256" key="1">
    <source>
        <dbReference type="ARBA" id="ARBA00004613"/>
    </source>
</evidence>
<dbReference type="FunFam" id="3.20.20.80:FF:000023">
    <property type="entry name" value="heparanase-like protein 3"/>
    <property type="match status" value="1"/>
</dbReference>
<feature type="signal peptide" evidence="11">
    <location>
        <begin position="1"/>
        <end position="25"/>
    </location>
</feature>
<evidence type="ECO:0000256" key="4">
    <source>
        <dbReference type="ARBA" id="ARBA00022729"/>
    </source>
</evidence>
<evidence type="ECO:0000256" key="11">
    <source>
        <dbReference type="SAM" id="SignalP"/>
    </source>
</evidence>
<evidence type="ECO:0000256" key="2">
    <source>
        <dbReference type="ARBA" id="ARBA00009800"/>
    </source>
</evidence>
<organism evidence="12 13">
    <name type="scientific">Centaurea solstitialis</name>
    <name type="common">yellow star-thistle</name>
    <dbReference type="NCBI Taxonomy" id="347529"/>
    <lineage>
        <taxon>Eukaryota</taxon>
        <taxon>Viridiplantae</taxon>
        <taxon>Streptophyta</taxon>
        <taxon>Embryophyta</taxon>
        <taxon>Tracheophyta</taxon>
        <taxon>Spermatophyta</taxon>
        <taxon>Magnoliopsida</taxon>
        <taxon>eudicotyledons</taxon>
        <taxon>Gunneridae</taxon>
        <taxon>Pentapetalae</taxon>
        <taxon>asterids</taxon>
        <taxon>campanulids</taxon>
        <taxon>Asterales</taxon>
        <taxon>Asteraceae</taxon>
        <taxon>Carduoideae</taxon>
        <taxon>Cardueae</taxon>
        <taxon>Centaureinae</taxon>
        <taxon>Centaurea</taxon>
    </lineage>
</organism>
<feature type="chain" id="PRO_5041238864" description="Heparanase-like protein 3" evidence="11">
    <location>
        <begin position="26"/>
        <end position="576"/>
    </location>
</feature>
<keyword evidence="3" id="KW-0964">Secreted</keyword>
<dbReference type="EMBL" id="JARYMX010000003">
    <property type="protein sequence ID" value="KAJ9559372.1"/>
    <property type="molecule type" value="Genomic_DNA"/>
</dbReference>